<dbReference type="AlphaFoldDB" id="C4G846"/>
<accession>C4G846</accession>
<proteinExistence type="predicted"/>
<dbReference type="RefSeq" id="WP_006905187.1">
    <property type="nucleotide sequence ID" value="NZ_GG665866.1"/>
</dbReference>
<evidence type="ECO:0000313" key="2">
    <source>
        <dbReference type="Proteomes" id="UP000003494"/>
    </source>
</evidence>
<dbReference type="HOGENOM" id="CLU_203761_0_0_9"/>
<gene>
    <name evidence="1" type="ORF">GCWU000342_00141</name>
</gene>
<name>C4G846_9FIRM</name>
<protein>
    <submittedName>
        <fullName evidence="1">Uncharacterized protein</fullName>
    </submittedName>
</protein>
<evidence type="ECO:0000313" key="1">
    <source>
        <dbReference type="EMBL" id="EEP28799.1"/>
    </source>
</evidence>
<dbReference type="Proteomes" id="UP000003494">
    <property type="component" value="Unassembled WGS sequence"/>
</dbReference>
<reference evidence="1" key="1">
    <citation type="submission" date="2009-04" db="EMBL/GenBank/DDBJ databases">
        <authorList>
            <person name="Weinstock G."/>
            <person name="Sodergren E."/>
            <person name="Clifton S."/>
            <person name="Fulton L."/>
            <person name="Fulton B."/>
            <person name="Courtney L."/>
            <person name="Fronick C."/>
            <person name="Harrison M."/>
            <person name="Strong C."/>
            <person name="Farmer C."/>
            <person name="Delahaunty K."/>
            <person name="Markovic C."/>
            <person name="Hall O."/>
            <person name="Minx P."/>
            <person name="Tomlinson C."/>
            <person name="Mitreva M."/>
            <person name="Nelson J."/>
            <person name="Hou S."/>
            <person name="Wollam A."/>
            <person name="Pepin K.H."/>
            <person name="Johnson M."/>
            <person name="Bhonagiri V."/>
            <person name="Nash W.E."/>
            <person name="Warren W."/>
            <person name="Chinwalla A."/>
            <person name="Mardis E.R."/>
            <person name="Wilson R.K."/>
        </authorList>
    </citation>
    <scope>NUCLEOTIDE SEQUENCE [LARGE SCALE GENOMIC DNA]</scope>
    <source>
        <strain evidence="1">DSM 14600</strain>
    </source>
</reference>
<comment type="caution">
    <text evidence="1">The sequence shown here is derived from an EMBL/GenBank/DDBJ whole genome shotgun (WGS) entry which is preliminary data.</text>
</comment>
<organism evidence="1 2">
    <name type="scientific">Shuttleworthella satelles DSM 14600</name>
    <dbReference type="NCBI Taxonomy" id="626523"/>
    <lineage>
        <taxon>Bacteria</taxon>
        <taxon>Bacillati</taxon>
        <taxon>Bacillota</taxon>
        <taxon>Clostridia</taxon>
        <taxon>Lachnospirales</taxon>
        <taxon>Lachnospiraceae</taxon>
        <taxon>Shuttleworthella</taxon>
    </lineage>
</organism>
<sequence length="63" mass="7286">MSKDGLTPQQRWDQKNGYITKSFRMYKGQAEVFKKACEERGQRQAAVIKKLMDGYVDGTIKID</sequence>
<dbReference type="EMBL" id="ACIP02000001">
    <property type="protein sequence ID" value="EEP28799.1"/>
    <property type="molecule type" value="Genomic_DNA"/>
</dbReference>
<dbReference type="STRING" id="626523.GCWU000342_00141"/>
<keyword evidence="2" id="KW-1185">Reference proteome</keyword>